<evidence type="ECO:0000313" key="3">
    <source>
        <dbReference type="Proteomes" id="UP000198847"/>
    </source>
</evidence>
<dbReference type="AlphaFoldDB" id="A0A1H8Y3B2"/>
<name>A0A1H8Y3B2_9FIRM</name>
<organism evidence="2 3">
    <name type="scientific">Propionispora vibrioides</name>
    <dbReference type="NCBI Taxonomy" id="112903"/>
    <lineage>
        <taxon>Bacteria</taxon>
        <taxon>Bacillati</taxon>
        <taxon>Bacillota</taxon>
        <taxon>Negativicutes</taxon>
        <taxon>Selenomonadales</taxon>
        <taxon>Sporomusaceae</taxon>
        <taxon>Propionispora</taxon>
    </lineage>
</organism>
<keyword evidence="1" id="KW-1133">Transmembrane helix</keyword>
<keyword evidence="3" id="KW-1185">Reference proteome</keyword>
<feature type="transmembrane region" description="Helical" evidence="1">
    <location>
        <begin position="44"/>
        <end position="62"/>
    </location>
</feature>
<reference evidence="2 3" key="1">
    <citation type="submission" date="2016-10" db="EMBL/GenBank/DDBJ databases">
        <authorList>
            <person name="de Groot N.N."/>
        </authorList>
    </citation>
    <scope>NUCLEOTIDE SEQUENCE [LARGE SCALE GENOMIC DNA]</scope>
    <source>
        <strain evidence="2 3">DSM 13305</strain>
    </source>
</reference>
<protein>
    <submittedName>
        <fullName evidence="2">Uncharacterized protein</fullName>
    </submittedName>
</protein>
<evidence type="ECO:0000313" key="2">
    <source>
        <dbReference type="EMBL" id="SEP46483.1"/>
    </source>
</evidence>
<keyword evidence="1" id="KW-0472">Membrane</keyword>
<keyword evidence="1" id="KW-0812">Transmembrane</keyword>
<proteinExistence type="predicted"/>
<sequence>MVNKKTANGFFYREFLDSAESRVIDQTNSKGAADVLLDAGSTFIFAYFVKWNGMVVTMTFSFKMSKVRKIQPV</sequence>
<dbReference type="EMBL" id="FODY01000039">
    <property type="protein sequence ID" value="SEP46483.1"/>
    <property type="molecule type" value="Genomic_DNA"/>
</dbReference>
<dbReference type="Proteomes" id="UP000198847">
    <property type="component" value="Unassembled WGS sequence"/>
</dbReference>
<evidence type="ECO:0000256" key="1">
    <source>
        <dbReference type="SAM" id="Phobius"/>
    </source>
</evidence>
<gene>
    <name evidence="2" type="ORF">SAMN04490178_13912</name>
</gene>
<accession>A0A1H8Y3B2</accession>